<evidence type="ECO:0000313" key="1">
    <source>
        <dbReference type="EMBL" id="PIW76666.1"/>
    </source>
</evidence>
<dbReference type="AlphaFoldDB" id="A0A2M7IJF1"/>
<dbReference type="Proteomes" id="UP000229561">
    <property type="component" value="Unassembled WGS sequence"/>
</dbReference>
<name>A0A2M7IJF1_9BACT</name>
<protein>
    <recommendedName>
        <fullName evidence="3">Class I SAM-dependent methyltransferase</fullName>
    </recommendedName>
</protein>
<dbReference type="PANTHER" id="PTHR43861">
    <property type="entry name" value="TRANS-ACONITATE 2-METHYLTRANSFERASE-RELATED"/>
    <property type="match status" value="1"/>
</dbReference>
<comment type="caution">
    <text evidence="1">The sequence shown here is derived from an EMBL/GenBank/DDBJ whole genome shotgun (WGS) entry which is preliminary data.</text>
</comment>
<dbReference type="Pfam" id="PF13489">
    <property type="entry name" value="Methyltransf_23"/>
    <property type="match status" value="1"/>
</dbReference>
<reference evidence="2" key="1">
    <citation type="submission" date="2017-09" db="EMBL/GenBank/DDBJ databases">
        <title>Depth-based differentiation of microbial function through sediment-hosted aquifers and enrichment of novel symbionts in the deep terrestrial subsurface.</title>
        <authorList>
            <person name="Probst A.J."/>
            <person name="Ladd B."/>
            <person name="Jarett J.K."/>
            <person name="Geller-Mcgrath D.E."/>
            <person name="Sieber C.M.K."/>
            <person name="Emerson J.B."/>
            <person name="Anantharaman K."/>
            <person name="Thomas B.C."/>
            <person name="Malmstrom R."/>
            <person name="Stieglmeier M."/>
            <person name="Klingl A."/>
            <person name="Woyke T."/>
            <person name="Ryan C.M."/>
            <person name="Banfield J.F."/>
        </authorList>
    </citation>
    <scope>NUCLEOTIDE SEQUENCE [LARGE SCALE GENOMIC DNA]</scope>
</reference>
<dbReference type="EMBL" id="PFGY01000004">
    <property type="protein sequence ID" value="PIW76666.1"/>
    <property type="molecule type" value="Genomic_DNA"/>
</dbReference>
<dbReference type="Gene3D" id="3.40.50.150">
    <property type="entry name" value="Vaccinia Virus protein VP39"/>
    <property type="match status" value="1"/>
</dbReference>
<accession>A0A2M7IJF1</accession>
<evidence type="ECO:0008006" key="3">
    <source>
        <dbReference type="Google" id="ProtNLM"/>
    </source>
</evidence>
<organism evidence="1 2">
    <name type="scientific">Candidatus Portnoybacteria bacterium CG_4_8_14_3_um_filter_40_10</name>
    <dbReference type="NCBI Taxonomy" id="1974801"/>
    <lineage>
        <taxon>Bacteria</taxon>
        <taxon>Candidatus Portnoyibacteriota</taxon>
    </lineage>
</organism>
<dbReference type="PANTHER" id="PTHR43861:SF6">
    <property type="entry name" value="METHYLTRANSFERASE TYPE 11"/>
    <property type="match status" value="1"/>
</dbReference>
<dbReference type="InterPro" id="IPR029063">
    <property type="entry name" value="SAM-dependent_MTases_sf"/>
</dbReference>
<sequence length="213" mass="24049">MTEGLEKIHYVRNESKMGSIGIYGKEKGALFSDWLGRNKKVLELGCRDGSLTQLFFAGNEITGADIDRSALDLFERRFNVKGYHIDLNSEWPFGEEEFDAIVASEVLEHLYYPQNVINKISKTLKPEGLFMGSVPNAFSLANRIRLFLARPSKTALADPTHVHQFSYSELVSVLKKYFVKVEFVPMGRLGFLGKISPGLFSFSIVFLCKNPKL</sequence>
<evidence type="ECO:0000313" key="2">
    <source>
        <dbReference type="Proteomes" id="UP000229561"/>
    </source>
</evidence>
<gene>
    <name evidence="1" type="ORF">CO001_00120</name>
</gene>
<dbReference type="SUPFAM" id="SSF53335">
    <property type="entry name" value="S-adenosyl-L-methionine-dependent methyltransferases"/>
    <property type="match status" value="1"/>
</dbReference>
<proteinExistence type="predicted"/>
<dbReference type="CDD" id="cd02440">
    <property type="entry name" value="AdoMet_MTases"/>
    <property type="match status" value="1"/>
</dbReference>